<protein>
    <submittedName>
        <fullName evidence="2">Uncharacterized protein</fullName>
    </submittedName>
</protein>
<dbReference type="Proteomes" id="UP000007755">
    <property type="component" value="Unassembled WGS sequence"/>
</dbReference>
<feature type="compositionally biased region" description="Basic and acidic residues" evidence="1">
    <location>
        <begin position="54"/>
        <end position="63"/>
    </location>
</feature>
<feature type="region of interest" description="Disordered" evidence="1">
    <location>
        <begin position="37"/>
        <end position="63"/>
    </location>
</feature>
<dbReference type="AlphaFoldDB" id="F4WZ72"/>
<accession>F4WZ72</accession>
<sequence length="111" mass="12902">MRVSERRIYSETSRHAISDSRRHFGLRSRPIVGVGVVSRDGSAVGQSNKRSRSRKDDNSDTRSGKDEIIIDFHRLALFRIEYRWENTVAKKMESDGIIDNTCLRKREFNSM</sequence>
<dbReference type="InParanoid" id="F4WZ72"/>
<name>F4WZ72_ACREC</name>
<reference evidence="2" key="1">
    <citation type="submission" date="2011-02" db="EMBL/GenBank/DDBJ databases">
        <title>The genome of the leaf-cutting ant Acromyrmex echinatior suggests key adaptations to social evolution and fungus farming.</title>
        <authorList>
            <person name="Nygaard S."/>
            <person name="Zhang G."/>
        </authorList>
    </citation>
    <scope>NUCLEOTIDE SEQUENCE</scope>
</reference>
<evidence type="ECO:0000313" key="3">
    <source>
        <dbReference type="Proteomes" id="UP000007755"/>
    </source>
</evidence>
<evidence type="ECO:0000313" key="2">
    <source>
        <dbReference type="EMBL" id="EGI60461.1"/>
    </source>
</evidence>
<evidence type="ECO:0000256" key="1">
    <source>
        <dbReference type="SAM" id="MobiDB-lite"/>
    </source>
</evidence>
<keyword evidence="3" id="KW-1185">Reference proteome</keyword>
<dbReference type="EMBL" id="GL888470">
    <property type="protein sequence ID" value="EGI60461.1"/>
    <property type="molecule type" value="Genomic_DNA"/>
</dbReference>
<organism evidence="3">
    <name type="scientific">Acromyrmex echinatior</name>
    <name type="common">Panamanian leafcutter ant</name>
    <name type="synonym">Acromyrmex octospinosus echinatior</name>
    <dbReference type="NCBI Taxonomy" id="103372"/>
    <lineage>
        <taxon>Eukaryota</taxon>
        <taxon>Metazoa</taxon>
        <taxon>Ecdysozoa</taxon>
        <taxon>Arthropoda</taxon>
        <taxon>Hexapoda</taxon>
        <taxon>Insecta</taxon>
        <taxon>Pterygota</taxon>
        <taxon>Neoptera</taxon>
        <taxon>Endopterygota</taxon>
        <taxon>Hymenoptera</taxon>
        <taxon>Apocrita</taxon>
        <taxon>Aculeata</taxon>
        <taxon>Formicoidea</taxon>
        <taxon>Formicidae</taxon>
        <taxon>Myrmicinae</taxon>
        <taxon>Acromyrmex</taxon>
    </lineage>
</organism>
<gene>
    <name evidence="2" type="ORF">G5I_11285</name>
</gene>
<proteinExistence type="predicted"/>